<protein>
    <recommendedName>
        <fullName evidence="9">Methionine aminopeptidase</fullName>
        <ecNumber evidence="9">3.4.11.18</ecNumber>
    </recommendedName>
</protein>
<evidence type="ECO:0000256" key="7">
    <source>
        <dbReference type="HAMAP-Rule" id="MF_03174"/>
    </source>
</evidence>
<dbReference type="GO" id="GO:0005829">
    <property type="term" value="C:cytosol"/>
    <property type="evidence" value="ECO:0007669"/>
    <property type="project" value="TreeGrafter"/>
</dbReference>
<dbReference type="Gene3D" id="3.90.230.10">
    <property type="entry name" value="Creatinase/methionine aminopeptidase superfamily"/>
    <property type="match status" value="1"/>
</dbReference>
<dbReference type="CDD" id="cd01086">
    <property type="entry name" value="MetAP1"/>
    <property type="match status" value="1"/>
</dbReference>
<dbReference type="PROSITE" id="PS00107">
    <property type="entry name" value="PROTEIN_KINASE_ATP"/>
    <property type="match status" value="1"/>
</dbReference>
<dbReference type="InterPro" id="IPR017441">
    <property type="entry name" value="Protein_kinase_ATP_BS"/>
</dbReference>
<dbReference type="PRINTS" id="PR00599">
    <property type="entry name" value="MAPEPTIDASE"/>
</dbReference>
<comment type="cofactor">
    <cofactor evidence="7">
        <name>Co(2+)</name>
        <dbReference type="ChEBI" id="CHEBI:48828"/>
    </cofactor>
    <cofactor evidence="7">
        <name>Zn(2+)</name>
        <dbReference type="ChEBI" id="CHEBI:29105"/>
    </cofactor>
    <cofactor evidence="7">
        <name>Mn(2+)</name>
        <dbReference type="ChEBI" id="CHEBI:29035"/>
    </cofactor>
    <cofactor evidence="7">
        <name>Fe(2+)</name>
        <dbReference type="ChEBI" id="CHEBI:29033"/>
    </cofactor>
    <text evidence="7">Binds 2 divalent metal cations per subunit. Has a high-affinity and a low affinity metal-binding site. The true nature of the physiological cofactor is under debate. The enzyme is active with cobalt, zinc, manganese or divalent iron ions. Most likely, methionine aminopeptidases function as mononuclear Fe(2+)-metalloproteases under physiological conditions, and the catalytically relevant metal-binding site has been assigned to the histidine-containing high-affinity site.</text>
</comment>
<dbReference type="GO" id="GO:0006508">
    <property type="term" value="P:proteolysis"/>
    <property type="evidence" value="ECO:0007669"/>
    <property type="project" value="UniProtKB-KW"/>
</dbReference>
<feature type="compositionally biased region" description="Polar residues" evidence="10">
    <location>
        <begin position="472"/>
        <end position="496"/>
    </location>
</feature>
<dbReference type="InterPro" id="IPR000994">
    <property type="entry name" value="Pept_M24"/>
</dbReference>
<dbReference type="InterPro" id="IPR036005">
    <property type="entry name" value="Creatinase/aminopeptidase-like"/>
</dbReference>
<comment type="caution">
    <text evidence="7">Lacks conserved residue(s) required for the propagation of feature annotation.</text>
</comment>
<evidence type="ECO:0000256" key="8">
    <source>
        <dbReference type="PROSITE-ProRule" id="PRU10141"/>
    </source>
</evidence>
<feature type="binding site" evidence="7">
    <location>
        <position position="714"/>
    </location>
    <ligand>
        <name>substrate</name>
    </ligand>
</feature>
<keyword evidence="3 7" id="KW-0479">Metal-binding</keyword>
<proteinExistence type="inferred from homology"/>
<comment type="function">
    <text evidence="9">Cotranslationally removes the N-terminal methionine from nascent proteins. The N-terminal methionine is often cleaved when the second residue in the primary sequence is small and uncharged (Met-Ala-, Cys, Gly, Pro, Ser, Thr, or Val).</text>
</comment>
<evidence type="ECO:0000256" key="10">
    <source>
        <dbReference type="SAM" id="MobiDB-lite"/>
    </source>
</evidence>
<dbReference type="Proteomes" id="UP000030108">
    <property type="component" value="Unassembled WGS sequence"/>
</dbReference>
<evidence type="ECO:0000256" key="1">
    <source>
        <dbReference type="ARBA" id="ARBA00022438"/>
    </source>
</evidence>
<organism evidence="12 13">
    <name type="scientific">Rhizoctonia solani AG-3 Rhs1AP</name>
    <dbReference type="NCBI Taxonomy" id="1086054"/>
    <lineage>
        <taxon>Eukaryota</taxon>
        <taxon>Fungi</taxon>
        <taxon>Dikarya</taxon>
        <taxon>Basidiomycota</taxon>
        <taxon>Agaricomycotina</taxon>
        <taxon>Agaricomycetes</taxon>
        <taxon>Cantharellales</taxon>
        <taxon>Ceratobasidiaceae</taxon>
        <taxon>Rhizoctonia</taxon>
    </lineage>
</organism>
<feature type="domain" description="Protein kinase" evidence="11">
    <location>
        <begin position="25"/>
        <end position="322"/>
    </location>
</feature>
<dbReference type="PANTHER" id="PTHR43330:SF7">
    <property type="entry name" value="METHIONINE AMINOPEPTIDASE 1"/>
    <property type="match status" value="1"/>
</dbReference>
<name>X8JUK3_9AGAM</name>
<dbReference type="SMART" id="SM00220">
    <property type="entry name" value="S_TKc"/>
    <property type="match status" value="1"/>
</dbReference>
<feature type="binding site" evidence="7">
    <location>
        <position position="742"/>
    </location>
    <ligand>
        <name>a divalent metal cation</name>
        <dbReference type="ChEBI" id="CHEBI:60240"/>
        <label>1</label>
    </ligand>
</feature>
<dbReference type="Pfam" id="PF00557">
    <property type="entry name" value="Peptidase_M24"/>
    <property type="match status" value="1"/>
</dbReference>
<dbReference type="GO" id="GO:0004239">
    <property type="term" value="F:initiator methionyl aminopeptidase activity"/>
    <property type="evidence" value="ECO:0007669"/>
    <property type="project" value="UniProtKB-UniRule"/>
</dbReference>
<feature type="region of interest" description="Disordered" evidence="10">
    <location>
        <begin position="429"/>
        <end position="538"/>
    </location>
</feature>
<dbReference type="OrthoDB" id="248923at2759"/>
<dbReference type="EC" id="3.4.11.18" evidence="9"/>
<sequence length="887" mass="98303">MSENRNWIGAVKDEWQMFSDSADDYTVGLPIGFGASSTVYQATFHPQGRPPVEVALKVLDLDRLAPKALKLLTQETQLMSLSKHPNVLRVRGSWMAGHKLYIALRLMRKGSVADIMRYNFQDGMEEEVIRCILKQALEGLNYLHVNGCIHRDIKSANLLVDDDGTVLLGDLGVAAYLDDAEPSDASSTALTGLKITNATARNGGPASRPPPTSRRPGKRKSFVGTPCWMAPEVINQKHYDAKADIWSLGITAVEFAQGRAPHSRDPPFKVLMKILQEDAPTLDRNNGTHKYSKAFKEFIDSCLAKDPSKRLTAEELLDLPWIKGAKKPSYLVNTLLTGLPPLARRQERRPAPSVNNSFHHIESWNFNTTVTGDLAGSRIPGSQSSIPQHGIFGMGDIDTTGRQEYRRHIRDNASTDDIPYEELADELVTPEVSESPETNHDRALAPIPASPLPAPGMSEDVGLLQLPAPALSSDSRSPSELGSSPLTPVTTGTSPRSLKFGPSGSSRASSPALETSVQPNGFWKRLSKSGTKSSKREKMAEVTRNSWFVLLRTGLLQECLGEPKTETSQARIFTQDFRKCTRLFTQREMQLRENFSFTGTLRPVYPLSPRRIVPPEIPRPDYVEDGIPHSERLRDSLTIKILTPEEQESMRTVCRLSREILDIAAAAIRPGITTDEIDAIVHEETIKRGGYPSPLNYREFPKSVCISVNEVICHGIPDQRKLEEGDIVNLDVSLYYKGFHGDLNETYPVGKISEESQKLIRTTRKCLDAAIAICKPGTLFRDLGKTIEPIARAQGCSVVRAYTGHGIHNLFHTVPNITHYAKNKMPGMMKPGMMINLGSSWEVEHWPDNWTAVTVDGKRSAQFEETLLITETGVEVLTAGKPREDLQ</sequence>
<dbReference type="GO" id="GO:0070006">
    <property type="term" value="F:metalloaminopeptidase activity"/>
    <property type="evidence" value="ECO:0007669"/>
    <property type="project" value="UniProtKB-UniRule"/>
</dbReference>
<dbReference type="InterPro" id="IPR008271">
    <property type="entry name" value="Ser/Thr_kinase_AS"/>
</dbReference>
<dbReference type="InterPro" id="IPR001714">
    <property type="entry name" value="Pept_M24_MAP"/>
</dbReference>
<feature type="binding site" evidence="7">
    <location>
        <position position="812"/>
    </location>
    <ligand>
        <name>substrate</name>
    </ligand>
</feature>
<evidence type="ECO:0000256" key="9">
    <source>
        <dbReference type="RuleBase" id="RU003653"/>
    </source>
</evidence>
<dbReference type="HAMAP" id="MF_01974">
    <property type="entry name" value="MetAP_1"/>
    <property type="match status" value="1"/>
</dbReference>
<accession>X8JUK3</accession>
<evidence type="ECO:0000256" key="4">
    <source>
        <dbReference type="ARBA" id="ARBA00022741"/>
    </source>
</evidence>
<dbReference type="InterPro" id="IPR002467">
    <property type="entry name" value="Pept_M24A_MAP1"/>
</dbReference>
<dbReference type="GO" id="GO:0046872">
    <property type="term" value="F:metal ion binding"/>
    <property type="evidence" value="ECO:0007669"/>
    <property type="project" value="UniProtKB-UniRule"/>
</dbReference>
<keyword evidence="6 8" id="KW-0067">ATP-binding</keyword>
<comment type="similarity">
    <text evidence="7">Belongs to the peptidase M24A family. Methionine aminopeptidase type 1 subfamily.</text>
</comment>
<dbReference type="SUPFAM" id="SSF55920">
    <property type="entry name" value="Creatinase/aminopeptidase"/>
    <property type="match status" value="1"/>
</dbReference>
<evidence type="ECO:0000313" key="13">
    <source>
        <dbReference type="Proteomes" id="UP000030108"/>
    </source>
</evidence>
<feature type="binding site" evidence="7">
    <location>
        <position position="864"/>
    </location>
    <ligand>
        <name>a divalent metal cation</name>
        <dbReference type="ChEBI" id="CHEBI:60240"/>
        <label>1</label>
    </ligand>
</feature>
<comment type="catalytic activity">
    <reaction evidence="7 9">
        <text>Release of N-terminal amino acids, preferentially methionine, from peptides and arylamides.</text>
        <dbReference type="EC" id="3.4.11.18"/>
    </reaction>
</comment>
<evidence type="ECO:0000256" key="3">
    <source>
        <dbReference type="ARBA" id="ARBA00022723"/>
    </source>
</evidence>
<feature type="compositionally biased region" description="Polar residues" evidence="10">
    <location>
        <begin position="184"/>
        <end position="200"/>
    </location>
</feature>
<dbReference type="PROSITE" id="PS00108">
    <property type="entry name" value="PROTEIN_KINASE_ST"/>
    <property type="match status" value="1"/>
</dbReference>
<feature type="region of interest" description="Disordered" evidence="10">
    <location>
        <begin position="183"/>
        <end position="221"/>
    </location>
</feature>
<evidence type="ECO:0000313" key="12">
    <source>
        <dbReference type="EMBL" id="EUC67399.1"/>
    </source>
</evidence>
<dbReference type="Pfam" id="PF00069">
    <property type="entry name" value="Pkinase"/>
    <property type="match status" value="1"/>
</dbReference>
<evidence type="ECO:0000259" key="11">
    <source>
        <dbReference type="PROSITE" id="PS50011"/>
    </source>
</evidence>
<dbReference type="PROSITE" id="PS00680">
    <property type="entry name" value="MAP_1"/>
    <property type="match status" value="1"/>
</dbReference>
<dbReference type="PANTHER" id="PTHR43330">
    <property type="entry name" value="METHIONINE AMINOPEPTIDASE"/>
    <property type="match status" value="1"/>
</dbReference>
<dbReference type="NCBIfam" id="TIGR00500">
    <property type="entry name" value="met_pdase_I"/>
    <property type="match status" value="1"/>
</dbReference>
<dbReference type="GO" id="GO:0005524">
    <property type="term" value="F:ATP binding"/>
    <property type="evidence" value="ECO:0007669"/>
    <property type="project" value="UniProtKB-UniRule"/>
</dbReference>
<feature type="binding site" evidence="7">
    <location>
        <position position="742"/>
    </location>
    <ligand>
        <name>a divalent metal cation</name>
        <dbReference type="ChEBI" id="CHEBI:60240"/>
        <label>2</label>
        <note>catalytic</note>
    </ligand>
</feature>
<feature type="compositionally biased region" description="Low complexity" evidence="10">
    <location>
        <begin position="501"/>
        <end position="512"/>
    </location>
</feature>
<gene>
    <name evidence="12" type="ORF">RSOL_510560</name>
</gene>
<evidence type="ECO:0000256" key="2">
    <source>
        <dbReference type="ARBA" id="ARBA00022670"/>
    </source>
</evidence>
<evidence type="ECO:0000256" key="6">
    <source>
        <dbReference type="ARBA" id="ARBA00022840"/>
    </source>
</evidence>
<keyword evidence="1 7" id="KW-0031">Aminopeptidase</keyword>
<dbReference type="PROSITE" id="PS50011">
    <property type="entry name" value="PROTEIN_KINASE_DOM"/>
    <property type="match status" value="1"/>
</dbReference>
<keyword evidence="5 7" id="KW-0378">Hydrolase</keyword>
<reference evidence="13" key="1">
    <citation type="journal article" date="2014" name="Genome Announc.">
        <title>Draft genome sequence of the plant-pathogenic soil fungus Rhizoctonia solani anastomosis group 3 strain Rhs1AP.</title>
        <authorList>
            <person name="Cubeta M.A."/>
            <person name="Thomas E."/>
            <person name="Dean R.A."/>
            <person name="Jabaji S."/>
            <person name="Neate S.M."/>
            <person name="Tavantzis S."/>
            <person name="Toda T."/>
            <person name="Vilgalys R."/>
            <person name="Bharathan N."/>
            <person name="Fedorova-Abrams N."/>
            <person name="Pakala S.B."/>
            <person name="Pakala S.M."/>
            <person name="Zafar N."/>
            <person name="Joardar V."/>
            <person name="Losada L."/>
            <person name="Nierman W.C."/>
        </authorList>
    </citation>
    <scope>NUCLEOTIDE SEQUENCE [LARGE SCALE GENOMIC DNA]</scope>
    <source>
        <strain evidence="13">AG-3</strain>
    </source>
</reference>
<evidence type="ECO:0000256" key="5">
    <source>
        <dbReference type="ARBA" id="ARBA00022801"/>
    </source>
</evidence>
<dbReference type="InterPro" id="IPR000719">
    <property type="entry name" value="Prot_kinase_dom"/>
</dbReference>
<dbReference type="GO" id="GO:0004672">
    <property type="term" value="F:protein kinase activity"/>
    <property type="evidence" value="ECO:0007669"/>
    <property type="project" value="InterPro"/>
</dbReference>
<keyword evidence="4 8" id="KW-0547">Nucleotide-binding</keyword>
<keyword evidence="2 7" id="KW-0645">Protease</keyword>
<dbReference type="Gene3D" id="3.30.200.20">
    <property type="entry name" value="Phosphorylase Kinase, domain 1"/>
    <property type="match status" value="1"/>
</dbReference>
<dbReference type="AlphaFoldDB" id="X8JUK3"/>
<dbReference type="EMBL" id="JATN01000285">
    <property type="protein sequence ID" value="EUC67399.1"/>
    <property type="molecule type" value="Genomic_DNA"/>
</dbReference>
<dbReference type="InterPro" id="IPR011009">
    <property type="entry name" value="Kinase-like_dom_sf"/>
</dbReference>
<dbReference type="Gene3D" id="1.10.510.10">
    <property type="entry name" value="Transferase(Phosphotransferase) domain 1"/>
    <property type="match status" value="1"/>
</dbReference>
<comment type="caution">
    <text evidence="12">The sequence shown here is derived from an EMBL/GenBank/DDBJ whole genome shotgun (WGS) entry which is preliminary data.</text>
</comment>
<dbReference type="SUPFAM" id="SSF56112">
    <property type="entry name" value="Protein kinase-like (PK-like)"/>
    <property type="match status" value="1"/>
</dbReference>
<feature type="binding site" evidence="7">
    <location>
        <position position="864"/>
    </location>
    <ligand>
        <name>a divalent metal cation</name>
        <dbReference type="ChEBI" id="CHEBI:60240"/>
        <label>2</label>
        <note>catalytic</note>
    </ligand>
</feature>
<feature type="binding site" evidence="7">
    <location>
        <position position="805"/>
    </location>
    <ligand>
        <name>a divalent metal cation</name>
        <dbReference type="ChEBI" id="CHEBI:60240"/>
        <label>2</label>
        <note>catalytic</note>
    </ligand>
</feature>
<feature type="binding site" evidence="8">
    <location>
        <position position="57"/>
    </location>
    <ligand>
        <name>ATP</name>
        <dbReference type="ChEBI" id="CHEBI:30616"/>
    </ligand>
</feature>
<feature type="binding site" evidence="7">
    <location>
        <position position="731"/>
    </location>
    <ligand>
        <name>a divalent metal cation</name>
        <dbReference type="ChEBI" id="CHEBI:60240"/>
        <label>1</label>
    </ligand>
</feature>